<protein>
    <submittedName>
        <fullName evidence="1">Uncharacterized protein</fullName>
    </submittedName>
</protein>
<dbReference type="EMBL" id="LLXL01002986">
    <property type="protein sequence ID" value="PKK59583.1"/>
    <property type="molecule type" value="Genomic_DNA"/>
</dbReference>
<evidence type="ECO:0000313" key="2">
    <source>
        <dbReference type="Proteomes" id="UP000233469"/>
    </source>
</evidence>
<proteinExistence type="predicted"/>
<dbReference type="AlphaFoldDB" id="A0A2N1MDA4"/>
<sequence>MSNTSRSTIKSWRMLRMLIEIQLFANNDIIESLFIEFMIVLKFTKILGNILYSQYHNS</sequence>
<reference evidence="1 2" key="2">
    <citation type="submission" date="2017-10" db="EMBL/GenBank/DDBJ databases">
        <title>Extensive intraspecific genome diversity in a model arbuscular mycorrhizal fungus.</title>
        <authorList>
            <person name="Chen E.C.H."/>
            <person name="Morin E."/>
            <person name="Baudet D."/>
            <person name="Noel J."/>
            <person name="Ndikumana S."/>
            <person name="Charron P."/>
            <person name="St-Onge C."/>
            <person name="Giorgi J."/>
            <person name="Grigoriev I.V."/>
            <person name="Roux C."/>
            <person name="Martin F.M."/>
            <person name="Corradi N."/>
        </authorList>
    </citation>
    <scope>NUCLEOTIDE SEQUENCE [LARGE SCALE GENOMIC DNA]</scope>
    <source>
        <strain evidence="1 2">C2</strain>
    </source>
</reference>
<gene>
    <name evidence="1" type="ORF">RhiirC2_794645</name>
</gene>
<organism evidence="1 2">
    <name type="scientific">Rhizophagus irregularis</name>
    <dbReference type="NCBI Taxonomy" id="588596"/>
    <lineage>
        <taxon>Eukaryota</taxon>
        <taxon>Fungi</taxon>
        <taxon>Fungi incertae sedis</taxon>
        <taxon>Mucoromycota</taxon>
        <taxon>Glomeromycotina</taxon>
        <taxon>Glomeromycetes</taxon>
        <taxon>Glomerales</taxon>
        <taxon>Glomeraceae</taxon>
        <taxon>Rhizophagus</taxon>
    </lineage>
</organism>
<accession>A0A2N1MDA4</accession>
<dbReference type="Proteomes" id="UP000233469">
    <property type="component" value="Unassembled WGS sequence"/>
</dbReference>
<evidence type="ECO:0000313" key="1">
    <source>
        <dbReference type="EMBL" id="PKK59583.1"/>
    </source>
</evidence>
<name>A0A2N1MDA4_9GLOM</name>
<reference evidence="1 2" key="1">
    <citation type="submission" date="2016-04" db="EMBL/GenBank/DDBJ databases">
        <title>Genome analyses suggest a sexual origin of heterokaryosis in a supposedly ancient asexual fungus.</title>
        <authorList>
            <person name="Ropars J."/>
            <person name="Sedzielewska K."/>
            <person name="Noel J."/>
            <person name="Charron P."/>
            <person name="Farinelli L."/>
            <person name="Marton T."/>
            <person name="Kruger M."/>
            <person name="Pelin A."/>
            <person name="Brachmann A."/>
            <person name="Corradi N."/>
        </authorList>
    </citation>
    <scope>NUCLEOTIDE SEQUENCE [LARGE SCALE GENOMIC DNA]</scope>
    <source>
        <strain evidence="1 2">C2</strain>
    </source>
</reference>
<comment type="caution">
    <text evidence="1">The sequence shown here is derived from an EMBL/GenBank/DDBJ whole genome shotgun (WGS) entry which is preliminary data.</text>
</comment>